<feature type="transmembrane region" description="Helical" evidence="1">
    <location>
        <begin position="165"/>
        <end position="184"/>
    </location>
</feature>
<feature type="transmembrane region" description="Helical" evidence="1">
    <location>
        <begin position="30"/>
        <end position="48"/>
    </location>
</feature>
<organism evidence="3 4">
    <name type="scientific">Halorubrum salipaludis</name>
    <dbReference type="NCBI Taxonomy" id="2032630"/>
    <lineage>
        <taxon>Archaea</taxon>
        <taxon>Methanobacteriati</taxon>
        <taxon>Methanobacteriota</taxon>
        <taxon>Stenosarchaea group</taxon>
        <taxon>Halobacteria</taxon>
        <taxon>Halobacteriales</taxon>
        <taxon>Haloferacaceae</taxon>
        <taxon>Halorubrum</taxon>
    </lineage>
</organism>
<feature type="transmembrane region" description="Helical" evidence="1">
    <location>
        <begin position="69"/>
        <end position="87"/>
    </location>
</feature>
<keyword evidence="1" id="KW-0472">Membrane</keyword>
<reference evidence="3 4" key="1">
    <citation type="submission" date="2017-08" db="EMBL/GenBank/DDBJ databases">
        <title>The strain WRN001 was isolated from Binhai saline alkaline soil, Tianjin, China.</title>
        <authorList>
            <person name="Liu D."/>
            <person name="Zhang G."/>
        </authorList>
    </citation>
    <scope>NUCLEOTIDE SEQUENCE [LARGE SCALE GENOMIC DNA]</scope>
    <source>
        <strain evidence="3 4">WN019</strain>
    </source>
</reference>
<protein>
    <recommendedName>
        <fullName evidence="2">DUF8100 domain-containing protein</fullName>
    </recommendedName>
</protein>
<keyword evidence="1" id="KW-1133">Transmembrane helix</keyword>
<evidence type="ECO:0000256" key="1">
    <source>
        <dbReference type="SAM" id="Phobius"/>
    </source>
</evidence>
<dbReference type="Pfam" id="PF26402">
    <property type="entry name" value="DUF8100"/>
    <property type="match status" value="1"/>
</dbReference>
<feature type="transmembrane region" description="Helical" evidence="1">
    <location>
        <begin position="139"/>
        <end position="159"/>
    </location>
</feature>
<gene>
    <name evidence="3" type="ORF">CK500_06665</name>
</gene>
<dbReference type="AlphaFoldDB" id="A0A2A2FHU7"/>
<proteinExistence type="predicted"/>
<evidence type="ECO:0000313" key="3">
    <source>
        <dbReference type="EMBL" id="PAU84113.1"/>
    </source>
</evidence>
<sequence length="188" mass="19312">MDRVALGQWLSLALVPLGVGLFVGDSGVGTALPVSVALLGLAGFRLSERLFAAGPDASGSVVDTRTADLGQLGAALLLFALLTAVLGRFEAVSEIGILLRSPGARPLAVVAVAVGASLGGGMAVLTFRRDRLRDVSRTIWFRAIGGSVTFGTYLALLVARPPAALLYGVAYGVSRLVALVLLPASSRW</sequence>
<name>A0A2A2FHU7_9EURY</name>
<dbReference type="OrthoDB" id="330706at2157"/>
<dbReference type="Proteomes" id="UP000218083">
    <property type="component" value="Unassembled WGS sequence"/>
</dbReference>
<dbReference type="RefSeq" id="WP_095636470.1">
    <property type="nucleotide sequence ID" value="NZ_NSKC01000003.1"/>
</dbReference>
<dbReference type="EMBL" id="NSKC01000003">
    <property type="protein sequence ID" value="PAU84113.1"/>
    <property type="molecule type" value="Genomic_DNA"/>
</dbReference>
<keyword evidence="4" id="KW-1185">Reference proteome</keyword>
<accession>A0A2A2FHU7</accession>
<comment type="caution">
    <text evidence="3">The sequence shown here is derived from an EMBL/GenBank/DDBJ whole genome shotgun (WGS) entry which is preliminary data.</text>
</comment>
<evidence type="ECO:0000259" key="2">
    <source>
        <dbReference type="Pfam" id="PF26402"/>
    </source>
</evidence>
<dbReference type="InterPro" id="IPR058413">
    <property type="entry name" value="DUF8100"/>
</dbReference>
<evidence type="ECO:0000313" key="4">
    <source>
        <dbReference type="Proteomes" id="UP000218083"/>
    </source>
</evidence>
<feature type="domain" description="DUF8100" evidence="2">
    <location>
        <begin position="45"/>
        <end position="187"/>
    </location>
</feature>
<keyword evidence="1" id="KW-0812">Transmembrane</keyword>
<feature type="transmembrane region" description="Helical" evidence="1">
    <location>
        <begin position="107"/>
        <end position="127"/>
    </location>
</feature>